<evidence type="ECO:0008006" key="7">
    <source>
        <dbReference type="Google" id="ProtNLM"/>
    </source>
</evidence>
<dbReference type="SUPFAM" id="SSF81271">
    <property type="entry name" value="TGS-like"/>
    <property type="match status" value="1"/>
</dbReference>
<comment type="pathway">
    <text evidence="1">Purine metabolism.</text>
</comment>
<dbReference type="InterPro" id="IPR033655">
    <property type="entry name" value="TGS_RelA/SpoT"/>
</dbReference>
<dbReference type="Pfam" id="PF04607">
    <property type="entry name" value="RelA_SpoT"/>
    <property type="match status" value="1"/>
</dbReference>
<dbReference type="CDD" id="cd05399">
    <property type="entry name" value="NT_Rel-Spo_like"/>
    <property type="match status" value="1"/>
</dbReference>
<dbReference type="GO" id="GO:0015969">
    <property type="term" value="P:guanosine tetraphosphate metabolic process"/>
    <property type="evidence" value="ECO:0007669"/>
    <property type="project" value="InterPro"/>
</dbReference>
<dbReference type="NCBIfam" id="TIGR00691">
    <property type="entry name" value="spoT_relA"/>
    <property type="match status" value="1"/>
</dbReference>
<feature type="domain" description="TGS" evidence="4">
    <location>
        <begin position="398"/>
        <end position="459"/>
    </location>
</feature>
<dbReference type="PANTHER" id="PTHR21262:SF31">
    <property type="entry name" value="GTP PYROPHOSPHOKINASE"/>
    <property type="match status" value="1"/>
</dbReference>
<organism evidence="5 6">
    <name type="scientific">candidate division WWE3 bacterium CG08_land_8_20_14_0_20_41_15</name>
    <dbReference type="NCBI Taxonomy" id="1975086"/>
    <lineage>
        <taxon>Bacteria</taxon>
        <taxon>Katanobacteria</taxon>
    </lineage>
</organism>
<accession>A0A2H0XBF6</accession>
<evidence type="ECO:0000259" key="4">
    <source>
        <dbReference type="PROSITE" id="PS51880"/>
    </source>
</evidence>
<dbReference type="AlphaFoldDB" id="A0A2H0XBF6"/>
<dbReference type="EMBL" id="PEYV01000039">
    <property type="protein sequence ID" value="PIS21509.1"/>
    <property type="molecule type" value="Genomic_DNA"/>
</dbReference>
<sequence>MSELDLENLISEIKTYQPLADTSVVEKAYHFAKSAHAGQKRLSGEPYFIHPLATARNLVELKLDPTTIAAGFLHDVVEDTYTTIEQIQKEFGKEIALLVEGVTNVGKIKLRGNREEIFLENLRKLFLVMAKDLRVVFIKLSDRLHNVETLKYVPEQKRKRIAQETLEIYAPLAERLGMGDLKGKLEDLSFPFVYPDEYKWVLEVSEKRYEETDRQLKRARGMLINELREANISAEVHGRKKHLYSLYRKLLLKDRQIDLVYDLVALRVLVNTVAECYEVLGAIHKKWKPLKGLIKDYISQPKPNGYQSLHTTVFGPEGKIFEVQIRTYEMHNVAEHGAAAHWDYSQRKSVVKNDAALDGDRGVNGASFEWVKKLASWQRMTRDSEEFKNLLKNDFFAGRIYVFSPKGDVYDLPKGATSLDFAFCVHSGLGSSCVGAKVNGRLVSLNTPLENADLVEIIKSKNQSCPKRDWLEIVVTGEAKRKIRSSLKRFENK</sequence>
<dbReference type="CDD" id="cd01668">
    <property type="entry name" value="TGS_RSH"/>
    <property type="match status" value="1"/>
</dbReference>
<gene>
    <name evidence="5" type="ORF">COT51_02360</name>
</gene>
<dbReference type="InterPro" id="IPR003607">
    <property type="entry name" value="HD/PDEase_dom"/>
</dbReference>
<dbReference type="InterPro" id="IPR006674">
    <property type="entry name" value="HD_domain"/>
</dbReference>
<protein>
    <recommendedName>
        <fullName evidence="7">TGS domain-containing protein</fullName>
    </recommendedName>
</protein>
<evidence type="ECO:0000313" key="6">
    <source>
        <dbReference type="Proteomes" id="UP000231098"/>
    </source>
</evidence>
<reference evidence="6" key="1">
    <citation type="submission" date="2017-09" db="EMBL/GenBank/DDBJ databases">
        <title>Depth-based differentiation of microbial function through sediment-hosted aquifers and enrichment of novel symbionts in the deep terrestrial subsurface.</title>
        <authorList>
            <person name="Probst A.J."/>
            <person name="Ladd B."/>
            <person name="Jarett J.K."/>
            <person name="Geller-Mcgrath D.E."/>
            <person name="Sieber C.M.K."/>
            <person name="Emerson J.B."/>
            <person name="Anantharaman K."/>
            <person name="Thomas B.C."/>
            <person name="Malmstrom R."/>
            <person name="Stieglmeier M."/>
            <person name="Klingl A."/>
            <person name="Woyke T."/>
            <person name="Ryan C.M."/>
            <person name="Banfield J.F."/>
        </authorList>
    </citation>
    <scope>NUCLEOTIDE SEQUENCE [LARGE SCALE GENOMIC DNA]</scope>
</reference>
<evidence type="ECO:0000313" key="5">
    <source>
        <dbReference type="EMBL" id="PIS21509.1"/>
    </source>
</evidence>
<dbReference type="PROSITE" id="PS51880">
    <property type="entry name" value="TGS"/>
    <property type="match status" value="1"/>
</dbReference>
<feature type="domain" description="HD" evidence="3">
    <location>
        <begin position="47"/>
        <end position="147"/>
    </location>
</feature>
<dbReference type="Gene3D" id="3.10.20.30">
    <property type="match status" value="1"/>
</dbReference>
<evidence type="ECO:0000256" key="1">
    <source>
        <dbReference type="ARBA" id="ARBA00025704"/>
    </source>
</evidence>
<dbReference type="InterPro" id="IPR012676">
    <property type="entry name" value="TGS-like"/>
</dbReference>
<comment type="function">
    <text evidence="2">In eubacteria ppGpp (guanosine 3'-diphosphate 5'-diphosphate) is a mediator of the stringent response that coordinates a variety of cellular activities in response to changes in nutritional abundance.</text>
</comment>
<dbReference type="FunFam" id="1.10.3210.10:FF:000001">
    <property type="entry name" value="GTP pyrophosphokinase RelA"/>
    <property type="match status" value="1"/>
</dbReference>
<dbReference type="PROSITE" id="PS51831">
    <property type="entry name" value="HD"/>
    <property type="match status" value="1"/>
</dbReference>
<dbReference type="Pfam" id="PF02824">
    <property type="entry name" value="TGS"/>
    <property type="match status" value="1"/>
</dbReference>
<dbReference type="FunFam" id="3.10.20.30:FF:000002">
    <property type="entry name" value="GTP pyrophosphokinase (RelA/SpoT)"/>
    <property type="match status" value="1"/>
</dbReference>
<comment type="similarity">
    <text evidence="2">Belongs to the relA/spoT family.</text>
</comment>
<dbReference type="SUPFAM" id="SSF109604">
    <property type="entry name" value="HD-domain/PDEase-like"/>
    <property type="match status" value="1"/>
</dbReference>
<comment type="caution">
    <text evidence="5">The sequence shown here is derived from an EMBL/GenBank/DDBJ whole genome shotgun (WGS) entry which is preliminary data.</text>
</comment>
<dbReference type="Gene3D" id="3.30.460.10">
    <property type="entry name" value="Beta Polymerase, domain 2"/>
    <property type="match status" value="1"/>
</dbReference>
<evidence type="ECO:0000256" key="2">
    <source>
        <dbReference type="RuleBase" id="RU003847"/>
    </source>
</evidence>
<dbReference type="InterPro" id="IPR004811">
    <property type="entry name" value="RelA/Spo_fam"/>
</dbReference>
<proteinExistence type="inferred from homology"/>
<evidence type="ECO:0000259" key="3">
    <source>
        <dbReference type="PROSITE" id="PS51831"/>
    </source>
</evidence>
<dbReference type="FunFam" id="3.30.460.10:FF:000001">
    <property type="entry name" value="GTP pyrophosphokinase RelA"/>
    <property type="match status" value="1"/>
</dbReference>
<dbReference type="SMART" id="SM00471">
    <property type="entry name" value="HDc"/>
    <property type="match status" value="1"/>
</dbReference>
<dbReference type="InterPro" id="IPR012675">
    <property type="entry name" value="Beta-grasp_dom_sf"/>
</dbReference>
<dbReference type="Proteomes" id="UP000231098">
    <property type="component" value="Unassembled WGS sequence"/>
</dbReference>
<dbReference type="PANTHER" id="PTHR21262">
    <property type="entry name" value="GUANOSINE-3',5'-BIS DIPHOSPHATE 3'-PYROPHOSPHOHYDROLASE"/>
    <property type="match status" value="1"/>
</dbReference>
<dbReference type="InterPro" id="IPR004095">
    <property type="entry name" value="TGS"/>
</dbReference>
<dbReference type="InterPro" id="IPR043519">
    <property type="entry name" value="NT_sf"/>
</dbReference>
<dbReference type="SUPFAM" id="SSF81301">
    <property type="entry name" value="Nucleotidyltransferase"/>
    <property type="match status" value="1"/>
</dbReference>
<dbReference type="Gene3D" id="1.10.3210.10">
    <property type="entry name" value="Hypothetical protein af1432"/>
    <property type="match status" value="1"/>
</dbReference>
<name>A0A2H0XBF6_UNCKA</name>
<dbReference type="InterPro" id="IPR007685">
    <property type="entry name" value="RelA_SpoT"/>
</dbReference>
<dbReference type="SMART" id="SM00954">
    <property type="entry name" value="RelA_SpoT"/>
    <property type="match status" value="1"/>
</dbReference>
<dbReference type="Pfam" id="PF13328">
    <property type="entry name" value="HD_4"/>
    <property type="match status" value="1"/>
</dbReference>